<evidence type="ECO:0000313" key="4">
    <source>
        <dbReference type="Proteomes" id="UP000623090"/>
    </source>
</evidence>
<feature type="transmembrane region" description="Helical" evidence="1">
    <location>
        <begin position="419"/>
        <end position="439"/>
    </location>
</feature>
<sequence length="589" mass="65786">MFWVLFKLLDPLAMESATKQSSARFLAGLSDAFYGMQDSPARDRISVVEVTDKDLSGEYFATTWPLTYARHAEVIDRMLDAGPAAIMVDIRFNAERAGESLQDTFGPVIARAKRMGVPLFFARGQLGGGYDDLPEPLTQSQIINGWKMPAGFYPLLLAPPSPQAADDDGGDEEEGEEAPKTVPVGAFALYRTLCASGWQKSCPADMSDHTFGQPLVERWGLRAPRYQELYAKTDGCLPDTHDMPVLRVWDAARIGARALFGYFSEDIRQKCQYHLTVPVRYLDRNLEPDVRNLEPAFRNRVVFYGTRINGDHDVVDVPMIGQEPGVHEHAMALDNLLTYNERYFREPGEWISTRWLKIDSAECLEFVVWLFFAAYSYSMIHEPACVSARASRVLTAACVAMSVLLGVATGLYATNPDRWHMLMLPALGLFGVALAAWAYAHHATRSIGLWISTNRSRAIMAAFVFSASMLGVDVGLLRHSTYGFWALFLVYGLLAVLLCLSILTSASNDQNTEKEREKGKRYYFSKLLLSVTVVAVMFVINEDLLLWPMEDWIGFVLLWLALSEAGEDTGFVWSVLTPLTGEKKPEESS</sequence>
<dbReference type="InterPro" id="IPR007890">
    <property type="entry name" value="CHASE2"/>
</dbReference>
<feature type="domain" description="CHASE2" evidence="2">
    <location>
        <begin position="26"/>
        <end position="372"/>
    </location>
</feature>
<feature type="transmembrane region" description="Helical" evidence="1">
    <location>
        <begin position="523"/>
        <end position="540"/>
    </location>
</feature>
<dbReference type="SMART" id="SM01080">
    <property type="entry name" value="CHASE2"/>
    <property type="match status" value="1"/>
</dbReference>
<dbReference type="RefSeq" id="WP_172156180.1">
    <property type="nucleotide sequence ID" value="NZ_JABJWC010000011.1"/>
</dbReference>
<evidence type="ECO:0000256" key="1">
    <source>
        <dbReference type="SAM" id="Phobius"/>
    </source>
</evidence>
<gene>
    <name evidence="3" type="ORF">HNW77_06395</name>
</gene>
<dbReference type="Proteomes" id="UP000623090">
    <property type="component" value="Unassembled WGS sequence"/>
</dbReference>
<keyword evidence="4" id="KW-1185">Reference proteome</keyword>
<reference evidence="3 4" key="1">
    <citation type="journal article" date="2020" name="Microorganisms">
        <title>Description of Komagataeibacter melaceti sp. nov. and Komagataeibacter melomenusus sp. nov. Isolated from Apple Cider Vinegar.</title>
        <authorList>
            <person name="Maric L."/>
            <person name="Cleenwerck I."/>
            <person name="Accetto T."/>
            <person name="Vandamme P."/>
            <person name="Trcek J."/>
        </authorList>
    </citation>
    <scope>NUCLEOTIDE SEQUENCE [LARGE SCALE GENOMIC DNA]</scope>
    <source>
        <strain evidence="3 4">AV436</strain>
    </source>
</reference>
<proteinExistence type="predicted"/>
<organism evidence="3 4">
    <name type="scientific">Komagataeibacter melomenusus</name>
    <dbReference type="NCBI Taxonomy" id="2766578"/>
    <lineage>
        <taxon>Bacteria</taxon>
        <taxon>Pseudomonadati</taxon>
        <taxon>Pseudomonadota</taxon>
        <taxon>Alphaproteobacteria</taxon>
        <taxon>Acetobacterales</taxon>
        <taxon>Acetobacteraceae</taxon>
        <taxon>Komagataeibacter</taxon>
    </lineage>
</organism>
<comment type="caution">
    <text evidence="3">The sequence shown here is derived from an EMBL/GenBank/DDBJ whole genome shotgun (WGS) entry which is preliminary data.</text>
</comment>
<evidence type="ECO:0000313" key="3">
    <source>
        <dbReference type="EMBL" id="NPC66023.1"/>
    </source>
</evidence>
<accession>A0ABX2ACE6</accession>
<keyword evidence="1" id="KW-0472">Membrane</keyword>
<feature type="transmembrane region" description="Helical" evidence="1">
    <location>
        <begin position="483"/>
        <end position="503"/>
    </location>
</feature>
<feature type="transmembrane region" description="Helical" evidence="1">
    <location>
        <begin position="366"/>
        <end position="386"/>
    </location>
</feature>
<dbReference type="EMBL" id="JABJWC010000011">
    <property type="protein sequence ID" value="NPC66023.1"/>
    <property type="molecule type" value="Genomic_DNA"/>
</dbReference>
<evidence type="ECO:0000259" key="2">
    <source>
        <dbReference type="SMART" id="SM01080"/>
    </source>
</evidence>
<keyword evidence="1" id="KW-0812">Transmembrane</keyword>
<protein>
    <submittedName>
        <fullName evidence="3">CHASE2 domain-containing protein</fullName>
    </submittedName>
</protein>
<feature type="transmembrane region" description="Helical" evidence="1">
    <location>
        <begin position="393"/>
        <end position="413"/>
    </location>
</feature>
<name>A0ABX2ACE6_9PROT</name>
<feature type="transmembrane region" description="Helical" evidence="1">
    <location>
        <begin position="459"/>
        <end position="477"/>
    </location>
</feature>
<keyword evidence="1" id="KW-1133">Transmembrane helix</keyword>
<dbReference type="Pfam" id="PF05226">
    <property type="entry name" value="CHASE2"/>
    <property type="match status" value="1"/>
</dbReference>